<dbReference type="PANTHER" id="PTHR32481:SF0">
    <property type="entry name" value="AMINOPEPTIDASE YPDE-RELATED"/>
    <property type="match status" value="1"/>
</dbReference>
<feature type="binding site" evidence="8">
    <location>
        <position position="234"/>
    </location>
    <ligand>
        <name>Zn(2+)</name>
        <dbReference type="ChEBI" id="CHEBI:29105"/>
        <label>1</label>
    </ligand>
</feature>
<reference evidence="10" key="1">
    <citation type="submission" date="2015-10" db="EMBL/GenBank/DDBJ databases">
        <title>Genome of Paenibacillus bovis sp. nov.</title>
        <authorList>
            <person name="Wu Z."/>
            <person name="Gao C."/>
            <person name="Liu Z."/>
            <person name="Zheng H."/>
        </authorList>
    </citation>
    <scope>NUCLEOTIDE SEQUENCE [LARGE SCALE GENOMIC DNA]</scope>
    <source>
        <strain evidence="10">BD3526</strain>
    </source>
</reference>
<evidence type="ECO:0000313" key="10">
    <source>
        <dbReference type="Proteomes" id="UP000078148"/>
    </source>
</evidence>
<keyword evidence="3" id="KW-0645">Protease</keyword>
<keyword evidence="10" id="KW-1185">Reference proteome</keyword>
<dbReference type="EMBL" id="CP013023">
    <property type="protein sequence ID" value="ANF97340.1"/>
    <property type="molecule type" value="Genomic_DNA"/>
</dbReference>
<evidence type="ECO:0000256" key="4">
    <source>
        <dbReference type="ARBA" id="ARBA00022723"/>
    </source>
</evidence>
<dbReference type="Pfam" id="PF05343">
    <property type="entry name" value="Peptidase_M42"/>
    <property type="match status" value="1"/>
</dbReference>
<dbReference type="RefSeq" id="WP_060535453.1">
    <property type="nucleotide sequence ID" value="NZ_CP013023.1"/>
</dbReference>
<feature type="binding site" evidence="8">
    <location>
        <position position="322"/>
    </location>
    <ligand>
        <name>Zn(2+)</name>
        <dbReference type="ChEBI" id="CHEBI:29105"/>
        <label>2</label>
    </ligand>
</feature>
<dbReference type="KEGG" id="pbv:AR543_15910"/>
<dbReference type="Proteomes" id="UP000078148">
    <property type="component" value="Chromosome"/>
</dbReference>
<dbReference type="Gene3D" id="2.40.30.40">
    <property type="entry name" value="Peptidase M42, domain 2"/>
    <property type="match status" value="1"/>
</dbReference>
<evidence type="ECO:0000256" key="1">
    <source>
        <dbReference type="ARBA" id="ARBA00006272"/>
    </source>
</evidence>
<dbReference type="GO" id="GO:0046872">
    <property type="term" value="F:metal ion binding"/>
    <property type="evidence" value="ECO:0007669"/>
    <property type="project" value="UniProtKB-UniRule"/>
</dbReference>
<keyword evidence="5" id="KW-0378">Hydrolase</keyword>
<evidence type="ECO:0000313" key="9">
    <source>
        <dbReference type="EMBL" id="ANF97340.1"/>
    </source>
</evidence>
<evidence type="ECO:0000256" key="7">
    <source>
        <dbReference type="PIRSR" id="PIRSR001123-1"/>
    </source>
</evidence>
<dbReference type="InterPro" id="IPR051464">
    <property type="entry name" value="Peptidase_M42_aminopept"/>
</dbReference>
<evidence type="ECO:0000256" key="6">
    <source>
        <dbReference type="PIRNR" id="PIRNR001123"/>
    </source>
</evidence>
<accession>A0A172ZJN8</accession>
<dbReference type="GO" id="GO:0004177">
    <property type="term" value="F:aminopeptidase activity"/>
    <property type="evidence" value="ECO:0007669"/>
    <property type="project" value="UniProtKB-UniRule"/>
</dbReference>
<proteinExistence type="inferred from homology"/>
<dbReference type="AlphaFoldDB" id="A0A172ZJN8"/>
<evidence type="ECO:0000256" key="5">
    <source>
        <dbReference type="ARBA" id="ARBA00022801"/>
    </source>
</evidence>
<dbReference type="OrthoDB" id="9772053at2"/>
<keyword evidence="4 8" id="KW-0479">Metal-binding</keyword>
<organism evidence="9 10">
    <name type="scientific">Paenibacillus bovis</name>
    <dbReference type="NCBI Taxonomy" id="1616788"/>
    <lineage>
        <taxon>Bacteria</taxon>
        <taxon>Bacillati</taxon>
        <taxon>Bacillota</taxon>
        <taxon>Bacilli</taxon>
        <taxon>Bacillales</taxon>
        <taxon>Paenibacillaceae</taxon>
        <taxon>Paenibacillus</taxon>
    </lineage>
</organism>
<protein>
    <submittedName>
        <fullName evidence="9">Peptidase M28</fullName>
    </submittedName>
</protein>
<gene>
    <name evidence="9" type="ORF">AR543_15910</name>
</gene>
<dbReference type="PIRSF" id="PIRSF001123">
    <property type="entry name" value="PepA_GA"/>
    <property type="match status" value="1"/>
</dbReference>
<evidence type="ECO:0000256" key="8">
    <source>
        <dbReference type="PIRSR" id="PIRSR001123-2"/>
    </source>
</evidence>
<dbReference type="InterPro" id="IPR023367">
    <property type="entry name" value="Peptidase_M42_dom2"/>
</dbReference>
<dbReference type="PANTHER" id="PTHR32481">
    <property type="entry name" value="AMINOPEPTIDASE"/>
    <property type="match status" value="1"/>
</dbReference>
<feature type="binding site" evidence="8">
    <location>
        <position position="179"/>
    </location>
    <ligand>
        <name>Zn(2+)</name>
        <dbReference type="ChEBI" id="CHEBI:29105"/>
        <label>1</label>
    </ligand>
</feature>
<dbReference type="InterPro" id="IPR008007">
    <property type="entry name" value="Peptidase_M42"/>
</dbReference>
<dbReference type="SUPFAM" id="SSF53187">
    <property type="entry name" value="Zn-dependent exopeptidases"/>
    <property type="match status" value="1"/>
</dbReference>
<dbReference type="CDD" id="cd05656">
    <property type="entry name" value="M42_Frv"/>
    <property type="match status" value="1"/>
</dbReference>
<name>A0A172ZJN8_9BACL</name>
<feature type="binding site" evidence="8">
    <location>
        <position position="212"/>
    </location>
    <ligand>
        <name>Zn(2+)</name>
        <dbReference type="ChEBI" id="CHEBI:29105"/>
        <label>2</label>
    </ligand>
</feature>
<keyword evidence="2" id="KW-0031">Aminopeptidase</keyword>
<evidence type="ECO:0000256" key="2">
    <source>
        <dbReference type="ARBA" id="ARBA00022438"/>
    </source>
</evidence>
<feature type="binding site" evidence="8">
    <location>
        <position position="179"/>
    </location>
    <ligand>
        <name>Zn(2+)</name>
        <dbReference type="ChEBI" id="CHEBI:29105"/>
        <label>2</label>
    </ligand>
</feature>
<dbReference type="SUPFAM" id="SSF101821">
    <property type="entry name" value="Aminopeptidase/glucanase lid domain"/>
    <property type="match status" value="1"/>
</dbReference>
<comment type="similarity">
    <text evidence="1 6">Belongs to the peptidase M42 family.</text>
</comment>
<evidence type="ECO:0000256" key="3">
    <source>
        <dbReference type="ARBA" id="ARBA00022670"/>
    </source>
</evidence>
<dbReference type="GO" id="GO:0006508">
    <property type="term" value="P:proteolysis"/>
    <property type="evidence" value="ECO:0007669"/>
    <property type="project" value="UniProtKB-KW"/>
</dbReference>
<feature type="active site" description="Proton acceptor" evidence="7">
    <location>
        <position position="211"/>
    </location>
</feature>
<dbReference type="Gene3D" id="3.40.630.10">
    <property type="entry name" value="Zn peptidases"/>
    <property type="match status" value="1"/>
</dbReference>
<sequence length="357" mass="38790">MDEMTQMMKELTETDGVSGFERSVRDKMAGYLEPLSDELLKDRLGSIAGKKTGREGGPKVLIAGHLDEIGFLVTSITSKGFLKFQQLGGWWPHSVMSQRVKVKTRKGDYIGIVGSKPPHILEASEREKVVPLKNMYIDIGAKDAEDAKAMGVRPGDWVVPVSEFTTMRDDELWVGKAIDNRAGCALAVEVMKRLQEQEHPNVLYAGATVQEEVGLRGAITLANLVEPDIAFALDVGVASDMPGLESQPTQTSVGDGPLILLFDASMIPHNGLRDLVMDTAEELHIPLQVDSIPGGGTDGGKFHLSGKGCPTLSVGFPTRYIHTHNAIMAKKDFDQAATLLTAVIQKLDWDLVNELFG</sequence>
<comment type="cofactor">
    <cofactor evidence="8">
        <name>a divalent metal cation</name>
        <dbReference type="ChEBI" id="CHEBI:60240"/>
    </cofactor>
    <text evidence="8">Binds 2 divalent metal cations per subunit.</text>
</comment>
<reference evidence="9 10" key="2">
    <citation type="journal article" date="2016" name="Int. J. Syst. Evol. Microbiol.">
        <title>Paenibacillus bovis sp. nov., isolated from raw yak (Bos grunniens) milk.</title>
        <authorList>
            <person name="Gao C."/>
            <person name="Han J."/>
            <person name="Liu Z."/>
            <person name="Xu X."/>
            <person name="Hang F."/>
            <person name="Wu Z."/>
        </authorList>
    </citation>
    <scope>NUCLEOTIDE SEQUENCE [LARGE SCALE GENOMIC DNA]</scope>
    <source>
        <strain evidence="9 10">BD3526</strain>
    </source>
</reference>
<feature type="binding site" evidence="8">
    <location>
        <position position="65"/>
    </location>
    <ligand>
        <name>Zn(2+)</name>
        <dbReference type="ChEBI" id="CHEBI:29105"/>
        <label>1</label>
    </ligand>
</feature>